<sequence>MDIYVDSANLNEIKAAKELGLCDGVTTNPTLIAKEGGSFTEILKKICEVVSGPVHAEVLSLDYAGILSEGRELAKIAENIVVKIPMLEAGLKAAKTLKEEGIPTNITLIFSAAQAILAAKAGATYICPFLGRLDDIGHDGLQLLGQIRAILDNNPDLDTQIIAASIRTPLHMVELSSMGVDILTAPEKVLKQMQKHPLTDAGIAQFLVDAKKFAH</sequence>
<dbReference type="InterPro" id="IPR018225">
    <property type="entry name" value="Transaldolase_AS"/>
</dbReference>
<name>A0A1F6H308_9PROT</name>
<dbReference type="GO" id="GO:0016832">
    <property type="term" value="F:aldehyde-lyase activity"/>
    <property type="evidence" value="ECO:0007669"/>
    <property type="project" value="InterPro"/>
</dbReference>
<dbReference type="Proteomes" id="UP000177583">
    <property type="component" value="Unassembled WGS sequence"/>
</dbReference>
<evidence type="ECO:0000256" key="2">
    <source>
        <dbReference type="ARBA" id="ARBA00022490"/>
    </source>
</evidence>
<dbReference type="InterPro" id="IPR004731">
    <property type="entry name" value="Transaldolase_3B/F6P_aldolase"/>
</dbReference>
<dbReference type="AlphaFoldDB" id="A0A1F6H308"/>
<dbReference type="InterPro" id="IPR013785">
    <property type="entry name" value="Aldolase_TIM"/>
</dbReference>
<dbReference type="Gene3D" id="3.20.20.70">
    <property type="entry name" value="Aldolase class I"/>
    <property type="match status" value="1"/>
</dbReference>
<dbReference type="SUPFAM" id="SSF51569">
    <property type="entry name" value="Aldolase"/>
    <property type="match status" value="1"/>
</dbReference>
<dbReference type="GO" id="GO:0005975">
    <property type="term" value="P:carbohydrate metabolic process"/>
    <property type="evidence" value="ECO:0007669"/>
    <property type="project" value="InterPro"/>
</dbReference>
<dbReference type="InterPro" id="IPR001585">
    <property type="entry name" value="TAL/FSA"/>
</dbReference>
<organism evidence="4 5">
    <name type="scientific">Candidatus Lambdaproteobacteria bacterium RIFOXYD2_FULL_56_26</name>
    <dbReference type="NCBI Taxonomy" id="1817773"/>
    <lineage>
        <taxon>Bacteria</taxon>
        <taxon>Pseudomonadati</taxon>
        <taxon>Pseudomonadota</taxon>
        <taxon>Candidatus Lambdaproteobacteria</taxon>
    </lineage>
</organism>
<dbReference type="PROSITE" id="PS01054">
    <property type="entry name" value="TRANSALDOLASE_1"/>
    <property type="match status" value="1"/>
</dbReference>
<dbReference type="GO" id="GO:0005737">
    <property type="term" value="C:cytoplasm"/>
    <property type="evidence" value="ECO:0007669"/>
    <property type="project" value="UniProtKB-SubCell"/>
</dbReference>
<dbReference type="NCBIfam" id="TIGR00875">
    <property type="entry name" value="fsa_talC_mipB"/>
    <property type="match status" value="1"/>
</dbReference>
<evidence type="ECO:0000313" key="5">
    <source>
        <dbReference type="Proteomes" id="UP000177583"/>
    </source>
</evidence>
<evidence type="ECO:0000256" key="1">
    <source>
        <dbReference type="ARBA" id="ARBA00004496"/>
    </source>
</evidence>
<dbReference type="PANTHER" id="PTHR10683:SF36">
    <property type="entry name" value="TRANSALDOLASE"/>
    <property type="match status" value="1"/>
</dbReference>
<protein>
    <submittedName>
        <fullName evidence="4">Fructose-6-phosphate aldolase</fullName>
    </submittedName>
</protein>
<dbReference type="FunFam" id="3.20.20.70:FF:000018">
    <property type="entry name" value="Probable transaldolase"/>
    <property type="match status" value="1"/>
</dbReference>
<keyword evidence="2" id="KW-0963">Cytoplasm</keyword>
<comment type="caution">
    <text evidence="4">The sequence shown here is derived from an EMBL/GenBank/DDBJ whole genome shotgun (WGS) entry which is preliminary data.</text>
</comment>
<dbReference type="InterPro" id="IPR033919">
    <property type="entry name" value="TSA/FSA_arc/bac"/>
</dbReference>
<dbReference type="PANTHER" id="PTHR10683">
    <property type="entry name" value="TRANSALDOLASE"/>
    <property type="match status" value="1"/>
</dbReference>
<gene>
    <name evidence="4" type="ORF">A2557_07260</name>
</gene>
<dbReference type="EMBL" id="MFNF01000001">
    <property type="protein sequence ID" value="OGH04777.1"/>
    <property type="molecule type" value="Genomic_DNA"/>
</dbReference>
<comment type="subcellular location">
    <subcellularLocation>
        <location evidence="1">Cytoplasm</location>
    </subcellularLocation>
</comment>
<evidence type="ECO:0000256" key="3">
    <source>
        <dbReference type="ARBA" id="ARBA00023270"/>
    </source>
</evidence>
<dbReference type="Pfam" id="PF00923">
    <property type="entry name" value="TAL_FSA"/>
    <property type="match status" value="1"/>
</dbReference>
<proteinExistence type="predicted"/>
<evidence type="ECO:0000313" key="4">
    <source>
        <dbReference type="EMBL" id="OGH04777.1"/>
    </source>
</evidence>
<dbReference type="CDD" id="cd00956">
    <property type="entry name" value="Transaldolase_FSA"/>
    <property type="match status" value="1"/>
</dbReference>
<reference evidence="4 5" key="1">
    <citation type="journal article" date="2016" name="Nat. Commun.">
        <title>Thousands of microbial genomes shed light on interconnected biogeochemical processes in an aquifer system.</title>
        <authorList>
            <person name="Anantharaman K."/>
            <person name="Brown C.T."/>
            <person name="Hug L.A."/>
            <person name="Sharon I."/>
            <person name="Castelle C.J."/>
            <person name="Probst A.J."/>
            <person name="Thomas B.C."/>
            <person name="Singh A."/>
            <person name="Wilkins M.J."/>
            <person name="Karaoz U."/>
            <person name="Brodie E.L."/>
            <person name="Williams K.H."/>
            <person name="Hubbard S.S."/>
            <person name="Banfield J.F."/>
        </authorList>
    </citation>
    <scope>NUCLEOTIDE SEQUENCE [LARGE SCALE GENOMIC DNA]</scope>
</reference>
<accession>A0A1F6H308</accession>
<dbReference type="GO" id="GO:0042182">
    <property type="term" value="P:ketone catabolic process"/>
    <property type="evidence" value="ECO:0007669"/>
    <property type="project" value="UniProtKB-ARBA"/>
</dbReference>
<keyword evidence="3" id="KW-0704">Schiff base</keyword>